<dbReference type="OrthoDB" id="9991235at2759"/>
<evidence type="ECO:0000259" key="2">
    <source>
        <dbReference type="SMART" id="SM00471"/>
    </source>
</evidence>
<dbReference type="GO" id="GO:0006203">
    <property type="term" value="P:dGTP catabolic process"/>
    <property type="evidence" value="ECO:0007669"/>
    <property type="project" value="TreeGrafter"/>
</dbReference>
<protein>
    <recommendedName>
        <fullName evidence="2">HD/PDEase domain-containing protein</fullName>
    </recommendedName>
</protein>
<sequence>MSQIGSAAISAPNQLLSIRRFKDWVHDYVLFSPWICSFIDTKHFQRLRYIKQLGVSYYVFPGASHNRFEHCLGVGHLARLMAAHLRDSQPQLGISEQDIKCVELAGLCHDLGHGPWSHLWDGVFVPKAFPGKKWKHEDASEMMFDDMVDTYLLEITPAEITIVKALIAGDKSRCPLGKEKPFLFEIVANNRNGLDVDKFDYILRDCHAVGDRGNISISRLISSARVIDNQICYDIKDANQIYELYYTRFSLHKRVYNHKTTKGIEYMVTDALLAAEPYLKVANFVDKPDRYVFLTDNLLNKIEESTEKELEPARAIIERLRTRDLYRVVDFKVFSFNDKDMVQQNVTPARIVEVAKSGCLKGVDEELVAELTVDHVAVGLSVLHYGRGPNNPLDEVTFYSKQQPDVGRKADYSVISLSMPESFAEVWLRIYTKECKFFGLVQAAYRQILKMLQPSDVADKRLHDEAELELDPDSMRKIWTPGTGMESPGTPPSFSRNASVSSLAELRTAAGQSARSSTPGTSRGRAVGRTPSFSDNQFTTVPLNFRDPSPSRKPRSKRIRDVSDTMDGAPPPKSLRLASGSSSR</sequence>
<keyword evidence="4" id="KW-1185">Reference proteome</keyword>
<dbReference type="GO" id="GO:0005634">
    <property type="term" value="C:nucleus"/>
    <property type="evidence" value="ECO:0007669"/>
    <property type="project" value="TreeGrafter"/>
</dbReference>
<evidence type="ECO:0000256" key="1">
    <source>
        <dbReference type="SAM" id="MobiDB-lite"/>
    </source>
</evidence>
<dbReference type="SUPFAM" id="SSF109604">
    <property type="entry name" value="HD-domain/PDEase-like"/>
    <property type="match status" value="1"/>
</dbReference>
<reference evidence="3 4" key="1">
    <citation type="submission" date="2014-04" db="EMBL/GenBank/DDBJ databases">
        <authorList>
            <consortium name="DOE Joint Genome Institute"/>
            <person name="Kuo A."/>
            <person name="Kohler A."/>
            <person name="Nagy L.G."/>
            <person name="Floudas D."/>
            <person name="Copeland A."/>
            <person name="Barry K.W."/>
            <person name="Cichocki N."/>
            <person name="Veneault-Fourrey C."/>
            <person name="LaButti K."/>
            <person name="Lindquist E.A."/>
            <person name="Lipzen A."/>
            <person name="Lundell T."/>
            <person name="Morin E."/>
            <person name="Murat C."/>
            <person name="Sun H."/>
            <person name="Tunlid A."/>
            <person name="Henrissat B."/>
            <person name="Grigoriev I.V."/>
            <person name="Hibbett D.S."/>
            <person name="Martin F."/>
            <person name="Nordberg H.P."/>
            <person name="Cantor M.N."/>
            <person name="Hua S.X."/>
        </authorList>
    </citation>
    <scope>NUCLEOTIDE SEQUENCE [LARGE SCALE GENOMIC DNA]</scope>
    <source>
        <strain evidence="3 4">Foug A</strain>
    </source>
</reference>
<dbReference type="CDD" id="cd00077">
    <property type="entry name" value="HDc"/>
    <property type="match status" value="1"/>
</dbReference>
<dbReference type="HOGENOM" id="CLU_026821_1_3_1"/>
<dbReference type="STRING" id="1036808.A0A0C3E4W8"/>
<feature type="compositionally biased region" description="Polar residues" evidence="1">
    <location>
        <begin position="531"/>
        <end position="542"/>
    </location>
</feature>
<feature type="compositionally biased region" description="Polar residues" evidence="1">
    <location>
        <begin position="492"/>
        <end position="502"/>
    </location>
</feature>
<dbReference type="InParanoid" id="A0A0C3E4W8"/>
<reference evidence="4" key="2">
    <citation type="submission" date="2015-01" db="EMBL/GenBank/DDBJ databases">
        <title>Evolutionary Origins and Diversification of the Mycorrhizal Mutualists.</title>
        <authorList>
            <consortium name="DOE Joint Genome Institute"/>
            <consortium name="Mycorrhizal Genomics Consortium"/>
            <person name="Kohler A."/>
            <person name="Kuo A."/>
            <person name="Nagy L.G."/>
            <person name="Floudas D."/>
            <person name="Copeland A."/>
            <person name="Barry K.W."/>
            <person name="Cichocki N."/>
            <person name="Veneault-Fourrey C."/>
            <person name="LaButti K."/>
            <person name="Lindquist E.A."/>
            <person name="Lipzen A."/>
            <person name="Lundell T."/>
            <person name="Morin E."/>
            <person name="Murat C."/>
            <person name="Riley R."/>
            <person name="Ohm R."/>
            <person name="Sun H."/>
            <person name="Tunlid A."/>
            <person name="Henrissat B."/>
            <person name="Grigoriev I.V."/>
            <person name="Hibbett D.S."/>
            <person name="Martin F."/>
        </authorList>
    </citation>
    <scope>NUCLEOTIDE SEQUENCE [LARGE SCALE GENOMIC DNA]</scope>
    <source>
        <strain evidence="4">Foug A</strain>
    </source>
</reference>
<dbReference type="GO" id="GO:0008832">
    <property type="term" value="F:dGTPase activity"/>
    <property type="evidence" value="ECO:0007669"/>
    <property type="project" value="TreeGrafter"/>
</dbReference>
<dbReference type="EMBL" id="KN822038">
    <property type="protein sequence ID" value="KIM63061.1"/>
    <property type="molecule type" value="Genomic_DNA"/>
</dbReference>
<name>A0A0C3E4W8_9AGAM</name>
<gene>
    <name evidence="3" type="ORF">SCLCIDRAFT_1214587</name>
</gene>
<feature type="region of interest" description="Disordered" evidence="1">
    <location>
        <begin position="473"/>
        <end position="584"/>
    </location>
</feature>
<dbReference type="Proteomes" id="UP000053989">
    <property type="component" value="Unassembled WGS sequence"/>
</dbReference>
<feature type="domain" description="HD/PDEase" evidence="2">
    <location>
        <begin position="63"/>
        <end position="211"/>
    </location>
</feature>
<evidence type="ECO:0000313" key="4">
    <source>
        <dbReference type="Proteomes" id="UP000053989"/>
    </source>
</evidence>
<dbReference type="PANTHER" id="PTHR11373:SF4">
    <property type="entry name" value="DEOXYNUCLEOSIDE TRIPHOSPHATE TRIPHOSPHOHYDROLASE SAMHD1"/>
    <property type="match status" value="1"/>
</dbReference>
<dbReference type="Gene3D" id="1.10.3210.10">
    <property type="entry name" value="Hypothetical protein af1432"/>
    <property type="match status" value="1"/>
</dbReference>
<feature type="compositionally biased region" description="Polar residues" evidence="1">
    <location>
        <begin position="510"/>
        <end position="521"/>
    </location>
</feature>
<evidence type="ECO:0000313" key="3">
    <source>
        <dbReference type="EMBL" id="KIM63061.1"/>
    </source>
</evidence>
<dbReference type="PANTHER" id="PTHR11373">
    <property type="entry name" value="DEOXYNUCLEOSIDE TRIPHOSPHATE TRIPHOSPHOHYDROLASE"/>
    <property type="match status" value="1"/>
</dbReference>
<dbReference type="InterPro" id="IPR050135">
    <property type="entry name" value="dGTPase-like"/>
</dbReference>
<dbReference type="Pfam" id="PF01966">
    <property type="entry name" value="HD"/>
    <property type="match status" value="1"/>
</dbReference>
<accession>A0A0C3E4W8</accession>
<dbReference type="AlphaFoldDB" id="A0A0C3E4W8"/>
<dbReference type="InterPro" id="IPR003607">
    <property type="entry name" value="HD/PDEase_dom"/>
</dbReference>
<organism evidence="3 4">
    <name type="scientific">Scleroderma citrinum Foug A</name>
    <dbReference type="NCBI Taxonomy" id="1036808"/>
    <lineage>
        <taxon>Eukaryota</taxon>
        <taxon>Fungi</taxon>
        <taxon>Dikarya</taxon>
        <taxon>Basidiomycota</taxon>
        <taxon>Agaricomycotina</taxon>
        <taxon>Agaricomycetes</taxon>
        <taxon>Agaricomycetidae</taxon>
        <taxon>Boletales</taxon>
        <taxon>Sclerodermatineae</taxon>
        <taxon>Sclerodermataceae</taxon>
        <taxon>Scleroderma</taxon>
    </lineage>
</organism>
<dbReference type="InterPro" id="IPR006674">
    <property type="entry name" value="HD_domain"/>
</dbReference>
<proteinExistence type="predicted"/>
<dbReference type="Gene3D" id="3.30.70.2760">
    <property type="match status" value="1"/>
</dbReference>
<dbReference type="SMART" id="SM00471">
    <property type="entry name" value="HDc"/>
    <property type="match status" value="1"/>
</dbReference>